<dbReference type="GO" id="GO:0006281">
    <property type="term" value="P:DNA repair"/>
    <property type="evidence" value="ECO:0007669"/>
    <property type="project" value="InterPro"/>
</dbReference>
<dbReference type="GeneID" id="77731134"/>
<dbReference type="InterPro" id="IPR027417">
    <property type="entry name" value="P-loop_NTPase"/>
</dbReference>
<sequence length="838" mass="89387">MPPKKVAEKPKAKSSPTRKFAKTTSFGEGKKMGSLNSFQGKLNFGALPISSSSSGSASTSASTSNSSGSTSAPSRLSSQPSQSAGKGKDRASVDPPTQREVREGSEKDSRLMPPPPAGLQTKSRLAAVSKPAPGKANASGKGNGTINGNGNVIGRAKAKGKEKVAVIEVGSSSDESDEESGGRGSSRRAYRRQDGMWADSYPPLTETDLAPGKARIAKVKNWLHEALYGCTADAPAQARQNRAAVDKVRKYRRILLLTGPAGAGKTTTVRVLAKDMGVDLMEWGEGPEEWNMGGSGMDRESSISKFSTFISRNTYAPLSLSTSDVPFSALAPASSSSASSTPARPRILFLTSLPNISHVPTKETFHAALRSFCKSYESSSCPMVIVHSEVGTNGSAEESWRERERGGREGSMQLLGREVKDGPWCSEIEFLPVAPTFQIKALKRVLENASAASPFPLPTVASVQLLALNSNGDLRSAVNSLQMLCMRIKAESKKRDNGADVDGGAGGGGKKRKTASGGAVATSTGMGTGRGSRGGRGAKLDVPKDLRAVLDALTRKEQSLHLFHALGKVLYNKRLDDPSTDNDDRALIDEIRQIPPDDPLPSHLKEYERRKSLVQMEAFAGSIPIDSSSFTLWLHQSLPSFCVDVDEASRAADEMCSADIMRTDDDIWQSSQQAISYALQISIRGAQLSLPSPVPRAHQKILKPQFFDSFKAEKKNLELMDVAAGYLAKKAAGASVALAEYEMGEPAPKQEQGAGGSASAWAWGGFVSRRVLAIEIVPMLVKMQGLTERPLLPASVAPLRMPAFGRMTGRTEGEELTASQNDVDEMAAGRRKGMRRGC</sequence>
<protein>
    <submittedName>
        <fullName evidence="9">Rad17 cell cycle checkpoint protein-domain-containing protein</fullName>
    </submittedName>
</protein>
<keyword evidence="5" id="KW-0067">ATP-binding</keyword>
<evidence type="ECO:0000256" key="3">
    <source>
        <dbReference type="ARBA" id="ARBA00022741"/>
    </source>
</evidence>
<feature type="region of interest" description="Disordered" evidence="8">
    <location>
        <begin position="495"/>
        <end position="540"/>
    </location>
</feature>
<dbReference type="Proteomes" id="UP001164286">
    <property type="component" value="Unassembled WGS sequence"/>
</dbReference>
<evidence type="ECO:0000256" key="8">
    <source>
        <dbReference type="SAM" id="MobiDB-lite"/>
    </source>
</evidence>
<comment type="similarity">
    <text evidence="2">Belongs to the rad17/RAD24 family.</text>
</comment>
<evidence type="ECO:0000256" key="7">
    <source>
        <dbReference type="ARBA" id="ARBA00023306"/>
    </source>
</evidence>
<dbReference type="PANTHER" id="PTHR12172">
    <property type="entry name" value="CELL CYCLE CHECKPOINT PROTEIN RAD17"/>
    <property type="match status" value="1"/>
</dbReference>
<comment type="caution">
    <text evidence="9">The sequence shown here is derived from an EMBL/GenBank/DDBJ whole genome shotgun (WGS) entry which is preliminary data.</text>
</comment>
<feature type="compositionally biased region" description="Basic and acidic residues" evidence="8">
    <location>
        <begin position="1"/>
        <end position="11"/>
    </location>
</feature>
<dbReference type="GO" id="GO:0000077">
    <property type="term" value="P:DNA damage checkpoint signaling"/>
    <property type="evidence" value="ECO:0007669"/>
    <property type="project" value="TreeGrafter"/>
</dbReference>
<evidence type="ECO:0000313" key="9">
    <source>
        <dbReference type="EMBL" id="KAI9637934.1"/>
    </source>
</evidence>
<reference evidence="9" key="1">
    <citation type="journal article" date="2022" name="G3 (Bethesda)">
        <title>High quality genome of the basidiomycete yeast Dioszegia hungarica PDD-24b-2 isolated from cloud water.</title>
        <authorList>
            <person name="Jarrige D."/>
            <person name="Haridas S."/>
            <person name="Bleykasten-Grosshans C."/>
            <person name="Joly M."/>
            <person name="Nadalig T."/>
            <person name="Sancelme M."/>
            <person name="Vuilleumier S."/>
            <person name="Grigoriev I.V."/>
            <person name="Amato P."/>
            <person name="Bringel F."/>
        </authorList>
    </citation>
    <scope>NUCLEOTIDE SEQUENCE</scope>
    <source>
        <strain evidence="9">PDD-24b-2</strain>
    </source>
</reference>
<dbReference type="SUPFAM" id="SSF52540">
    <property type="entry name" value="P-loop containing nucleoside triphosphate hydrolases"/>
    <property type="match status" value="1"/>
</dbReference>
<dbReference type="EMBL" id="JAKWFO010000003">
    <property type="protein sequence ID" value="KAI9637934.1"/>
    <property type="molecule type" value="Genomic_DNA"/>
</dbReference>
<keyword evidence="4" id="KW-0227">DNA damage</keyword>
<comment type="subcellular location">
    <subcellularLocation>
        <location evidence="1">Nucleus</location>
    </subcellularLocation>
</comment>
<dbReference type="InterPro" id="IPR004582">
    <property type="entry name" value="Checkpoint_prot_Rad17_Rad24"/>
</dbReference>
<accession>A0AA38LXE6</accession>
<keyword evidence="10" id="KW-1185">Reference proteome</keyword>
<feature type="compositionally biased region" description="Low complexity" evidence="8">
    <location>
        <begin position="50"/>
        <end position="74"/>
    </location>
</feature>
<dbReference type="GO" id="GO:0003689">
    <property type="term" value="F:DNA clamp loader activity"/>
    <property type="evidence" value="ECO:0007669"/>
    <property type="project" value="TreeGrafter"/>
</dbReference>
<evidence type="ECO:0000256" key="5">
    <source>
        <dbReference type="ARBA" id="ARBA00022840"/>
    </source>
</evidence>
<evidence type="ECO:0000313" key="10">
    <source>
        <dbReference type="Proteomes" id="UP001164286"/>
    </source>
</evidence>
<evidence type="ECO:0000256" key="4">
    <source>
        <dbReference type="ARBA" id="ARBA00022763"/>
    </source>
</evidence>
<dbReference type="GO" id="GO:0033314">
    <property type="term" value="P:mitotic DNA replication checkpoint signaling"/>
    <property type="evidence" value="ECO:0007669"/>
    <property type="project" value="TreeGrafter"/>
</dbReference>
<dbReference type="GO" id="GO:0003682">
    <property type="term" value="F:chromatin binding"/>
    <property type="evidence" value="ECO:0007669"/>
    <property type="project" value="TreeGrafter"/>
</dbReference>
<dbReference type="RefSeq" id="XP_052947711.1">
    <property type="nucleotide sequence ID" value="XM_053091929.1"/>
</dbReference>
<dbReference type="PANTHER" id="PTHR12172:SF0">
    <property type="entry name" value="CELL CYCLE CHECKPOINT PROTEIN RAD17"/>
    <property type="match status" value="1"/>
</dbReference>
<proteinExistence type="inferred from homology"/>
<dbReference type="GO" id="GO:0005634">
    <property type="term" value="C:nucleus"/>
    <property type="evidence" value="ECO:0007669"/>
    <property type="project" value="UniProtKB-SubCell"/>
</dbReference>
<feature type="region of interest" description="Disordered" evidence="8">
    <location>
        <begin position="1"/>
        <end position="149"/>
    </location>
</feature>
<evidence type="ECO:0000256" key="1">
    <source>
        <dbReference type="ARBA" id="ARBA00004123"/>
    </source>
</evidence>
<gene>
    <name evidence="9" type="ORF">MKK02DRAFT_42312</name>
</gene>
<feature type="compositionally biased region" description="Basic and acidic residues" evidence="8">
    <location>
        <begin position="86"/>
        <end position="110"/>
    </location>
</feature>
<dbReference type="Pfam" id="PF03215">
    <property type="entry name" value="Rad17"/>
    <property type="match status" value="1"/>
</dbReference>
<name>A0AA38LXE6_9TREE</name>
<keyword evidence="3" id="KW-0547">Nucleotide-binding</keyword>
<dbReference type="AlphaFoldDB" id="A0AA38LXE6"/>
<keyword evidence="7" id="KW-0131">Cell cycle</keyword>
<evidence type="ECO:0000256" key="2">
    <source>
        <dbReference type="ARBA" id="ARBA00006168"/>
    </source>
</evidence>
<feature type="compositionally biased region" description="Gly residues" evidence="8">
    <location>
        <begin position="526"/>
        <end position="537"/>
    </location>
</feature>
<organism evidence="9 10">
    <name type="scientific">Dioszegia hungarica</name>
    <dbReference type="NCBI Taxonomy" id="4972"/>
    <lineage>
        <taxon>Eukaryota</taxon>
        <taxon>Fungi</taxon>
        <taxon>Dikarya</taxon>
        <taxon>Basidiomycota</taxon>
        <taxon>Agaricomycotina</taxon>
        <taxon>Tremellomycetes</taxon>
        <taxon>Tremellales</taxon>
        <taxon>Bulleribasidiaceae</taxon>
        <taxon>Dioszegia</taxon>
    </lineage>
</organism>
<dbReference type="GO" id="GO:0005524">
    <property type="term" value="F:ATP binding"/>
    <property type="evidence" value="ECO:0007669"/>
    <property type="project" value="UniProtKB-KW"/>
</dbReference>
<keyword evidence="6" id="KW-0539">Nucleus</keyword>
<feature type="compositionally biased region" description="Low complexity" evidence="8">
    <location>
        <begin position="515"/>
        <end position="525"/>
    </location>
</feature>
<dbReference type="Gene3D" id="3.40.50.300">
    <property type="entry name" value="P-loop containing nucleotide triphosphate hydrolases"/>
    <property type="match status" value="1"/>
</dbReference>
<evidence type="ECO:0000256" key="6">
    <source>
        <dbReference type="ARBA" id="ARBA00023242"/>
    </source>
</evidence>
<feature type="compositionally biased region" description="Polar residues" evidence="8">
    <location>
        <begin position="75"/>
        <end position="84"/>
    </location>
</feature>
<feature type="region of interest" description="Disordered" evidence="8">
    <location>
        <begin position="167"/>
        <end position="191"/>
    </location>
</feature>